<evidence type="ECO:0000256" key="3">
    <source>
        <dbReference type="ARBA" id="ARBA00023251"/>
    </source>
</evidence>
<protein>
    <recommendedName>
        <fullName evidence="2">Bleomycin resistance protein</fullName>
    </recommendedName>
</protein>
<dbReference type="AlphaFoldDB" id="A0A1I1VNS3"/>
<keyword evidence="3" id="KW-0046">Antibiotic resistance</keyword>
<sequence length="123" mass="14403">MKLEQLVPILRIFDEAKAREFYLDFLGFTVDWEHRFEPDTPVYMQISIGNIRLHLSEHHGDCSPGGAVRIEMSGIKELHKELLDKKYKYARPGLEETSWNSLECRIGDPFGNRIVFCEYLLDK</sequence>
<dbReference type="Proteomes" id="UP000198855">
    <property type="component" value="Unassembled WGS sequence"/>
</dbReference>
<dbReference type="InterPro" id="IPR037523">
    <property type="entry name" value="VOC_core"/>
</dbReference>
<name>A0A1I1VNS3_9BACL</name>
<dbReference type="GO" id="GO:0046677">
    <property type="term" value="P:response to antibiotic"/>
    <property type="evidence" value="ECO:0007669"/>
    <property type="project" value="UniProtKB-KW"/>
</dbReference>
<evidence type="ECO:0000256" key="2">
    <source>
        <dbReference type="ARBA" id="ARBA00021572"/>
    </source>
</evidence>
<evidence type="ECO:0000313" key="6">
    <source>
        <dbReference type="Proteomes" id="UP000198855"/>
    </source>
</evidence>
<keyword evidence="6" id="KW-1185">Reference proteome</keyword>
<dbReference type="Gene3D" id="3.10.180.10">
    <property type="entry name" value="2,3-Dihydroxybiphenyl 1,2-Dioxygenase, domain 1"/>
    <property type="match status" value="1"/>
</dbReference>
<organism evidence="5 6">
    <name type="scientific">Paenibacillus catalpae</name>
    <dbReference type="NCBI Taxonomy" id="1045775"/>
    <lineage>
        <taxon>Bacteria</taxon>
        <taxon>Bacillati</taxon>
        <taxon>Bacillota</taxon>
        <taxon>Bacilli</taxon>
        <taxon>Bacillales</taxon>
        <taxon>Paenibacillaceae</taxon>
        <taxon>Paenibacillus</taxon>
    </lineage>
</organism>
<dbReference type="InterPro" id="IPR000335">
    <property type="entry name" value="Bleomycin-R"/>
</dbReference>
<dbReference type="InterPro" id="IPR029068">
    <property type="entry name" value="Glyas_Bleomycin-R_OHBP_Dase"/>
</dbReference>
<reference evidence="6" key="1">
    <citation type="submission" date="2016-10" db="EMBL/GenBank/DDBJ databases">
        <authorList>
            <person name="Varghese N."/>
            <person name="Submissions S."/>
        </authorList>
    </citation>
    <scope>NUCLEOTIDE SEQUENCE [LARGE SCALE GENOMIC DNA]</scope>
    <source>
        <strain evidence="6">CGMCC 1.10784</strain>
    </source>
</reference>
<dbReference type="SUPFAM" id="SSF54593">
    <property type="entry name" value="Glyoxalase/Bleomycin resistance protein/Dihydroxybiphenyl dioxygenase"/>
    <property type="match status" value="1"/>
</dbReference>
<gene>
    <name evidence="5" type="ORF">SAMN05216378_1701</name>
</gene>
<dbReference type="RefSeq" id="WP_091183601.1">
    <property type="nucleotide sequence ID" value="NZ_FOMT01000001.1"/>
</dbReference>
<evidence type="ECO:0000259" key="4">
    <source>
        <dbReference type="PROSITE" id="PS51819"/>
    </source>
</evidence>
<dbReference type="EMBL" id="FOMT01000001">
    <property type="protein sequence ID" value="SFD84459.1"/>
    <property type="molecule type" value="Genomic_DNA"/>
</dbReference>
<dbReference type="Pfam" id="PF19581">
    <property type="entry name" value="Glyoxalase_7"/>
    <property type="match status" value="1"/>
</dbReference>
<evidence type="ECO:0000256" key="1">
    <source>
        <dbReference type="ARBA" id="ARBA00011051"/>
    </source>
</evidence>
<dbReference type="PROSITE" id="PS51819">
    <property type="entry name" value="VOC"/>
    <property type="match status" value="1"/>
</dbReference>
<dbReference type="OrthoDB" id="9803104at2"/>
<accession>A0A1I1VNS3</accession>
<proteinExistence type="inferred from homology"/>
<comment type="similarity">
    <text evidence="1">Belongs to the bleomycin resistance protein family.</text>
</comment>
<evidence type="ECO:0000313" key="5">
    <source>
        <dbReference type="EMBL" id="SFD84459.1"/>
    </source>
</evidence>
<dbReference type="CDD" id="cd08349">
    <property type="entry name" value="BLMA_like"/>
    <property type="match status" value="1"/>
</dbReference>
<feature type="domain" description="VOC" evidence="4">
    <location>
        <begin position="2"/>
        <end position="119"/>
    </location>
</feature>
<dbReference type="STRING" id="1045775.SAMN05216378_1701"/>